<organism evidence="2 3">
    <name type="scientific">Elysia marginata</name>
    <dbReference type="NCBI Taxonomy" id="1093978"/>
    <lineage>
        <taxon>Eukaryota</taxon>
        <taxon>Metazoa</taxon>
        <taxon>Spiralia</taxon>
        <taxon>Lophotrochozoa</taxon>
        <taxon>Mollusca</taxon>
        <taxon>Gastropoda</taxon>
        <taxon>Heterobranchia</taxon>
        <taxon>Euthyneura</taxon>
        <taxon>Panpulmonata</taxon>
        <taxon>Sacoglossa</taxon>
        <taxon>Placobranchoidea</taxon>
        <taxon>Plakobranchidae</taxon>
        <taxon>Elysia</taxon>
    </lineage>
</organism>
<dbReference type="AlphaFoldDB" id="A0AAV4J353"/>
<keyword evidence="1" id="KW-1133">Transmembrane helix</keyword>
<comment type="caution">
    <text evidence="2">The sequence shown here is derived from an EMBL/GenBank/DDBJ whole genome shotgun (WGS) entry which is preliminary data.</text>
</comment>
<evidence type="ECO:0008006" key="4">
    <source>
        <dbReference type="Google" id="ProtNLM"/>
    </source>
</evidence>
<keyword evidence="3" id="KW-1185">Reference proteome</keyword>
<gene>
    <name evidence="2" type="ORF">ElyMa_003233600</name>
</gene>
<sequence length="100" mass="11123">MSCQHSKLVWSLRWPVTWQLLLDRDYDKRNLLTLTLAATRIIHDVSTYFKAFHALVVTVVVIVVVVVVVVVVVIVIVVVVVVVVVVVLVVVVVVVVEVVV</sequence>
<evidence type="ECO:0000256" key="1">
    <source>
        <dbReference type="SAM" id="Phobius"/>
    </source>
</evidence>
<evidence type="ECO:0000313" key="2">
    <source>
        <dbReference type="EMBL" id="GFS17219.1"/>
    </source>
</evidence>
<feature type="transmembrane region" description="Helical" evidence="1">
    <location>
        <begin position="51"/>
        <end position="74"/>
    </location>
</feature>
<dbReference type="EMBL" id="BMAT01006652">
    <property type="protein sequence ID" value="GFS17219.1"/>
    <property type="molecule type" value="Genomic_DNA"/>
</dbReference>
<name>A0AAV4J353_9GAST</name>
<keyword evidence="1" id="KW-0472">Membrane</keyword>
<proteinExistence type="predicted"/>
<accession>A0AAV4J353</accession>
<protein>
    <recommendedName>
        <fullName evidence="4">ABC transmembrane type-1 domain-containing protein</fullName>
    </recommendedName>
</protein>
<reference evidence="2 3" key="1">
    <citation type="journal article" date="2021" name="Elife">
        <title>Chloroplast acquisition without the gene transfer in kleptoplastic sea slugs, Plakobranchus ocellatus.</title>
        <authorList>
            <person name="Maeda T."/>
            <person name="Takahashi S."/>
            <person name="Yoshida T."/>
            <person name="Shimamura S."/>
            <person name="Takaki Y."/>
            <person name="Nagai Y."/>
            <person name="Toyoda A."/>
            <person name="Suzuki Y."/>
            <person name="Arimoto A."/>
            <person name="Ishii H."/>
            <person name="Satoh N."/>
            <person name="Nishiyama T."/>
            <person name="Hasebe M."/>
            <person name="Maruyama T."/>
            <person name="Minagawa J."/>
            <person name="Obokata J."/>
            <person name="Shigenobu S."/>
        </authorList>
    </citation>
    <scope>NUCLEOTIDE SEQUENCE [LARGE SCALE GENOMIC DNA]</scope>
</reference>
<keyword evidence="1" id="KW-0812">Transmembrane</keyword>
<evidence type="ECO:0000313" key="3">
    <source>
        <dbReference type="Proteomes" id="UP000762676"/>
    </source>
</evidence>
<dbReference type="Proteomes" id="UP000762676">
    <property type="component" value="Unassembled WGS sequence"/>
</dbReference>
<feature type="transmembrane region" description="Helical" evidence="1">
    <location>
        <begin position="80"/>
        <end position="99"/>
    </location>
</feature>